<dbReference type="AlphaFoldDB" id="A0A151M821"/>
<gene>
    <name evidence="1" type="ORF">Y1Q_0012495</name>
</gene>
<evidence type="ECO:0000313" key="1">
    <source>
        <dbReference type="EMBL" id="KYO20590.1"/>
    </source>
</evidence>
<dbReference type="EMBL" id="AKHW03006358">
    <property type="protein sequence ID" value="KYO20590.1"/>
    <property type="molecule type" value="Genomic_DNA"/>
</dbReference>
<evidence type="ECO:0000313" key="2">
    <source>
        <dbReference type="Proteomes" id="UP000050525"/>
    </source>
</evidence>
<accession>A0A151M821</accession>
<comment type="caution">
    <text evidence="1">The sequence shown here is derived from an EMBL/GenBank/DDBJ whole genome shotgun (WGS) entry which is preliminary data.</text>
</comment>
<dbReference type="Proteomes" id="UP000050525">
    <property type="component" value="Unassembled WGS sequence"/>
</dbReference>
<proteinExistence type="predicted"/>
<keyword evidence="2" id="KW-1185">Reference proteome</keyword>
<name>A0A151M821_ALLMI</name>
<protein>
    <submittedName>
        <fullName evidence="1">Uncharacterized protein</fullName>
    </submittedName>
</protein>
<organism evidence="1 2">
    <name type="scientific">Alligator mississippiensis</name>
    <name type="common">American alligator</name>
    <dbReference type="NCBI Taxonomy" id="8496"/>
    <lineage>
        <taxon>Eukaryota</taxon>
        <taxon>Metazoa</taxon>
        <taxon>Chordata</taxon>
        <taxon>Craniata</taxon>
        <taxon>Vertebrata</taxon>
        <taxon>Euteleostomi</taxon>
        <taxon>Archelosauria</taxon>
        <taxon>Archosauria</taxon>
        <taxon>Crocodylia</taxon>
        <taxon>Alligatoridae</taxon>
        <taxon>Alligatorinae</taxon>
        <taxon>Alligator</taxon>
    </lineage>
</organism>
<sequence>MAASKNCITANQDRRSSLPAREKLLELGCEEKPNGVLGNKGIQFSKGQQVYTINEQGREYEFTLEITERERRSCQHPKKENNRCPFTERRTEELRRQINGLHRAFPICFSHTQFSYLLKFRALLYFHWLPGYLLMRAEGIWNKLN</sequence>
<reference evidence="1 2" key="1">
    <citation type="journal article" date="2012" name="Genome Biol.">
        <title>Sequencing three crocodilian genomes to illuminate the evolution of archosaurs and amniotes.</title>
        <authorList>
            <person name="St John J.A."/>
            <person name="Braun E.L."/>
            <person name="Isberg S.R."/>
            <person name="Miles L.G."/>
            <person name="Chong A.Y."/>
            <person name="Gongora J."/>
            <person name="Dalzell P."/>
            <person name="Moran C."/>
            <person name="Bed'hom B."/>
            <person name="Abzhanov A."/>
            <person name="Burgess S.C."/>
            <person name="Cooksey A.M."/>
            <person name="Castoe T.A."/>
            <person name="Crawford N.G."/>
            <person name="Densmore L.D."/>
            <person name="Drew J.C."/>
            <person name="Edwards S.V."/>
            <person name="Faircloth B.C."/>
            <person name="Fujita M.K."/>
            <person name="Greenwold M.J."/>
            <person name="Hoffmann F.G."/>
            <person name="Howard J.M."/>
            <person name="Iguchi T."/>
            <person name="Janes D.E."/>
            <person name="Khan S.Y."/>
            <person name="Kohno S."/>
            <person name="de Koning A.J."/>
            <person name="Lance S.L."/>
            <person name="McCarthy F.M."/>
            <person name="McCormack J.E."/>
            <person name="Merchant M.E."/>
            <person name="Peterson D.G."/>
            <person name="Pollock D.D."/>
            <person name="Pourmand N."/>
            <person name="Raney B.J."/>
            <person name="Roessler K.A."/>
            <person name="Sanford J.R."/>
            <person name="Sawyer R.H."/>
            <person name="Schmidt C.J."/>
            <person name="Triplett E.W."/>
            <person name="Tuberville T.D."/>
            <person name="Venegas-Anaya M."/>
            <person name="Howard J.T."/>
            <person name="Jarvis E.D."/>
            <person name="Guillette L.J.Jr."/>
            <person name="Glenn T.C."/>
            <person name="Green R.E."/>
            <person name="Ray D.A."/>
        </authorList>
    </citation>
    <scope>NUCLEOTIDE SEQUENCE [LARGE SCALE GENOMIC DNA]</scope>
    <source>
        <strain evidence="1">KSC_2009_1</strain>
    </source>
</reference>